<proteinExistence type="predicted"/>
<dbReference type="PANTHER" id="PTHR45621">
    <property type="entry name" value="OS01G0588500 PROTEIN-RELATED"/>
    <property type="match status" value="1"/>
</dbReference>
<dbReference type="Proteomes" id="UP000734854">
    <property type="component" value="Unassembled WGS sequence"/>
</dbReference>
<comment type="caution">
    <text evidence="3">The sequence shown here is derived from an EMBL/GenBank/DDBJ whole genome shotgun (WGS) entry which is preliminary data.</text>
</comment>
<feature type="region of interest" description="Disordered" evidence="1">
    <location>
        <begin position="903"/>
        <end position="931"/>
    </location>
</feature>
<dbReference type="InterPro" id="IPR011009">
    <property type="entry name" value="Kinase-like_dom_sf"/>
</dbReference>
<feature type="compositionally biased region" description="Polar residues" evidence="1">
    <location>
        <begin position="903"/>
        <end position="914"/>
    </location>
</feature>
<dbReference type="SUPFAM" id="SSF56112">
    <property type="entry name" value="Protein kinase-like (PK-like)"/>
    <property type="match status" value="2"/>
</dbReference>
<dbReference type="GO" id="GO:0005524">
    <property type="term" value="F:ATP binding"/>
    <property type="evidence" value="ECO:0007669"/>
    <property type="project" value="InterPro"/>
</dbReference>
<feature type="region of interest" description="Disordered" evidence="1">
    <location>
        <begin position="142"/>
        <end position="166"/>
    </location>
</feature>
<feature type="region of interest" description="Disordered" evidence="1">
    <location>
        <begin position="428"/>
        <end position="452"/>
    </location>
</feature>
<evidence type="ECO:0000313" key="3">
    <source>
        <dbReference type="EMBL" id="KAG6539193.1"/>
    </source>
</evidence>
<organism evidence="3 4">
    <name type="scientific">Zingiber officinale</name>
    <name type="common">Ginger</name>
    <name type="synonym">Amomum zingiber</name>
    <dbReference type="NCBI Taxonomy" id="94328"/>
    <lineage>
        <taxon>Eukaryota</taxon>
        <taxon>Viridiplantae</taxon>
        <taxon>Streptophyta</taxon>
        <taxon>Embryophyta</taxon>
        <taxon>Tracheophyta</taxon>
        <taxon>Spermatophyta</taxon>
        <taxon>Magnoliopsida</taxon>
        <taxon>Liliopsida</taxon>
        <taxon>Zingiberales</taxon>
        <taxon>Zingiberaceae</taxon>
        <taxon>Zingiber</taxon>
    </lineage>
</organism>
<dbReference type="GO" id="GO:0004672">
    <property type="term" value="F:protein kinase activity"/>
    <property type="evidence" value="ECO:0007669"/>
    <property type="project" value="InterPro"/>
</dbReference>
<dbReference type="PROSITE" id="PS50011">
    <property type="entry name" value="PROTEIN_KINASE_DOM"/>
    <property type="match status" value="1"/>
</dbReference>
<keyword evidence="4" id="KW-1185">Reference proteome</keyword>
<dbReference type="InterPro" id="IPR000719">
    <property type="entry name" value="Prot_kinase_dom"/>
</dbReference>
<feature type="domain" description="Protein kinase" evidence="2">
    <location>
        <begin position="570"/>
        <end position="849"/>
    </location>
</feature>
<name>A0A8J5LXC0_ZINOF</name>
<sequence length="931" mass="103385">MKFRSHQLAFWRRGRSLLAVVASSSQARFDKCSWWCHLPPPLPQFFSINLLPLLLLSSLSSAAYLFPIPLSFSVAAARTHFALQVGSAAGGGRRSRGFLGPRLACRGQSHPVDTCKMGCFTILKQNKKKKNWRFASKKAQNLNESTASTLPEPDRDRPSLQSAPPSFRIRTRSAQSINQSLNARARVLSAPCSLLVADRNVLEFDDQAECKGRSRSVKDQHLSNPLPLPLPSPCTNSVLKNFSSFKSNQPMGSSNTSGPLPLPQSKKALRNFSYDEISTASQHFSLEFCISESSSFTVYNATIGSDMTTSKKIEATVTRLQHISQNLKEFASEVNIIASLQHPNLCNLIGYHAQEGSDERMMIYERLYHGSFDRLLHGRSDGPSIDWPTRIKVALCAARGLAFLHEEGPFQNKKKKNWRFASKKAQNLNESTASTLPEPDRDRPSLQSAPPSFRIRTRSAQSINQSLNARARVLSAPCSLLVADRNVLEFDDQAECKGRSRSVKDQHLSNPLPLPLPSPCTNSVLKNFSSFKSNQPMGSSNTSGPLPLPQSKKALRNFSYDEISTASQHFSLEFCISESSSFTVYNATIGSDMTTSKKIEATVTRLQHISQNLKEFASEVNIIASLQHPNLCNLIGYHAQEGSDERMMIYERLYHGSFDRLLHGRSDGPSIDWPTRIKVALCAARGLAFLHEEGPFQAMYHEFSTSNIQVDKDFSAKLSGYGCVGYYNPDTSISNSSIASGNLSVETLDKGLLTPKSNVWSFGVVLLELLTGRKNLDARYPKEERNIVKWSKPFLADDCRLSFIMDPRIKGRFPPKAVRAVADILLKCLQKDPSERPTMRAIAESLENVQEIKCPIRYPLQEPSAVSSKQMLKSRTINGIIIPAPPPKDSFSMSLHLRSCSTTASLEDNTTSSPRKPHSPVLHRSARVEGF</sequence>
<accession>A0A8J5LXC0</accession>
<evidence type="ECO:0000259" key="2">
    <source>
        <dbReference type="PROSITE" id="PS50011"/>
    </source>
</evidence>
<dbReference type="Gene3D" id="3.30.200.20">
    <property type="entry name" value="Phosphorylase Kinase, domain 1"/>
    <property type="match status" value="1"/>
</dbReference>
<evidence type="ECO:0000313" key="4">
    <source>
        <dbReference type="Proteomes" id="UP000734854"/>
    </source>
</evidence>
<dbReference type="EMBL" id="JACMSC010000001">
    <property type="protein sequence ID" value="KAG6539193.1"/>
    <property type="molecule type" value="Genomic_DNA"/>
</dbReference>
<dbReference type="Pfam" id="PF07714">
    <property type="entry name" value="PK_Tyr_Ser-Thr"/>
    <property type="match status" value="2"/>
</dbReference>
<evidence type="ECO:0000256" key="1">
    <source>
        <dbReference type="SAM" id="MobiDB-lite"/>
    </source>
</evidence>
<gene>
    <name evidence="3" type="ORF">ZIOFF_004346</name>
</gene>
<dbReference type="Gene3D" id="1.10.510.10">
    <property type="entry name" value="Transferase(Phosphotransferase) domain 1"/>
    <property type="match status" value="2"/>
</dbReference>
<dbReference type="AlphaFoldDB" id="A0A8J5LXC0"/>
<dbReference type="InterPro" id="IPR050823">
    <property type="entry name" value="Plant_Ser_Thr_Prot_Kinase"/>
</dbReference>
<reference evidence="3 4" key="1">
    <citation type="submission" date="2020-08" db="EMBL/GenBank/DDBJ databases">
        <title>Plant Genome Project.</title>
        <authorList>
            <person name="Zhang R.-G."/>
        </authorList>
    </citation>
    <scope>NUCLEOTIDE SEQUENCE [LARGE SCALE GENOMIC DNA]</scope>
    <source>
        <tissue evidence="3">Rhizome</tissue>
    </source>
</reference>
<protein>
    <recommendedName>
        <fullName evidence="2">Protein kinase domain-containing protein</fullName>
    </recommendedName>
</protein>
<dbReference type="InterPro" id="IPR001245">
    <property type="entry name" value="Ser-Thr/Tyr_kinase_cat_dom"/>
</dbReference>